<dbReference type="PANTHER" id="PTHR33164">
    <property type="entry name" value="TRANSCRIPTIONAL REGULATOR, MARR FAMILY"/>
    <property type="match status" value="1"/>
</dbReference>
<dbReference type="PANTHER" id="PTHR33164:SF43">
    <property type="entry name" value="HTH-TYPE TRANSCRIPTIONAL REPRESSOR YETL"/>
    <property type="match status" value="1"/>
</dbReference>
<dbReference type="InterPro" id="IPR036388">
    <property type="entry name" value="WH-like_DNA-bd_sf"/>
</dbReference>
<keyword evidence="2" id="KW-0238">DNA-binding</keyword>
<protein>
    <submittedName>
        <fullName evidence="5">MarR family transcriptional regulator</fullName>
    </submittedName>
</protein>
<proteinExistence type="predicted"/>
<evidence type="ECO:0000313" key="5">
    <source>
        <dbReference type="EMBL" id="MBE5024548.1"/>
    </source>
</evidence>
<dbReference type="InterPro" id="IPR039422">
    <property type="entry name" value="MarR/SlyA-like"/>
</dbReference>
<dbReference type="EMBL" id="JADCJZ010000003">
    <property type="protein sequence ID" value="MBE5024548.1"/>
    <property type="molecule type" value="Genomic_DNA"/>
</dbReference>
<evidence type="ECO:0000256" key="2">
    <source>
        <dbReference type="ARBA" id="ARBA00023125"/>
    </source>
</evidence>
<dbReference type="InterPro" id="IPR000835">
    <property type="entry name" value="HTH_MarR-typ"/>
</dbReference>
<comment type="caution">
    <text evidence="5">The sequence shown here is derived from an EMBL/GenBank/DDBJ whole genome shotgun (WGS) entry which is preliminary data.</text>
</comment>
<dbReference type="Proteomes" id="UP001194273">
    <property type="component" value="Unassembled WGS sequence"/>
</dbReference>
<accession>A0ABR9QU04</accession>
<gene>
    <name evidence="5" type="ORF">INF26_06755</name>
</gene>
<evidence type="ECO:0000259" key="4">
    <source>
        <dbReference type="PROSITE" id="PS50995"/>
    </source>
</evidence>
<sequence>MTTHDQLTSARDIDVLYRESDKLYYELARDCGLSETAYWIMYALEVSGGSVTQRQIAGDFSYSKQTVNSALKTLEARGLVELAPAEGDRRSKLVSLTAAGRAFADERIRPAIAAEDRAFTRLAPAERAELVRLVRAYADAIDAELTGLREGRADA</sequence>
<keyword evidence="6" id="KW-1185">Reference proteome</keyword>
<evidence type="ECO:0000256" key="1">
    <source>
        <dbReference type="ARBA" id="ARBA00023015"/>
    </source>
</evidence>
<keyword evidence="1" id="KW-0805">Transcription regulation</keyword>
<dbReference type="PROSITE" id="PS01117">
    <property type="entry name" value="HTH_MARR_1"/>
    <property type="match status" value="1"/>
</dbReference>
<dbReference type="Gene3D" id="1.10.10.10">
    <property type="entry name" value="Winged helix-like DNA-binding domain superfamily/Winged helix DNA-binding domain"/>
    <property type="match status" value="1"/>
</dbReference>
<dbReference type="Pfam" id="PF12802">
    <property type="entry name" value="MarR_2"/>
    <property type="match status" value="1"/>
</dbReference>
<dbReference type="RefSeq" id="WP_193530147.1">
    <property type="nucleotide sequence ID" value="NZ_JADCJZ010000003.1"/>
</dbReference>
<feature type="domain" description="HTH marR-type" evidence="4">
    <location>
        <begin position="1"/>
        <end position="139"/>
    </location>
</feature>
<evidence type="ECO:0000256" key="3">
    <source>
        <dbReference type="ARBA" id="ARBA00023163"/>
    </source>
</evidence>
<dbReference type="SUPFAM" id="SSF46785">
    <property type="entry name" value="Winged helix' DNA-binding domain"/>
    <property type="match status" value="1"/>
</dbReference>
<evidence type="ECO:0000313" key="6">
    <source>
        <dbReference type="Proteomes" id="UP001194273"/>
    </source>
</evidence>
<reference evidence="5 6" key="1">
    <citation type="submission" date="2020-10" db="EMBL/GenBank/DDBJ databases">
        <title>ChiBAC.</title>
        <authorList>
            <person name="Zenner C."/>
            <person name="Hitch T.C.A."/>
            <person name="Clavel T."/>
        </authorList>
    </citation>
    <scope>NUCLEOTIDE SEQUENCE [LARGE SCALE GENOMIC DNA]</scope>
    <source>
        <strain evidence="5 6">DSM 107455</strain>
    </source>
</reference>
<keyword evidence="3" id="KW-0804">Transcription</keyword>
<organism evidence="5 6">
    <name type="scientific">Thermophilibacter gallinarum</name>
    <dbReference type="NCBI Taxonomy" id="2779357"/>
    <lineage>
        <taxon>Bacteria</taxon>
        <taxon>Bacillati</taxon>
        <taxon>Actinomycetota</taxon>
        <taxon>Coriobacteriia</taxon>
        <taxon>Coriobacteriales</taxon>
        <taxon>Atopobiaceae</taxon>
        <taxon>Thermophilibacter</taxon>
    </lineage>
</organism>
<dbReference type="InterPro" id="IPR023187">
    <property type="entry name" value="Tscrpt_reg_MarR-type_CS"/>
</dbReference>
<name>A0ABR9QU04_9ACTN</name>
<dbReference type="PROSITE" id="PS50995">
    <property type="entry name" value="HTH_MARR_2"/>
    <property type="match status" value="1"/>
</dbReference>
<dbReference type="SMART" id="SM00347">
    <property type="entry name" value="HTH_MARR"/>
    <property type="match status" value="1"/>
</dbReference>
<dbReference type="InterPro" id="IPR036390">
    <property type="entry name" value="WH_DNA-bd_sf"/>
</dbReference>